<dbReference type="Proteomes" id="UP000655751">
    <property type="component" value="Unassembled WGS sequence"/>
</dbReference>
<comment type="caution">
    <text evidence="2">The sequence shown here is derived from an EMBL/GenBank/DDBJ whole genome shotgun (WGS) entry which is preliminary data.</text>
</comment>
<feature type="region of interest" description="Disordered" evidence="1">
    <location>
        <begin position="318"/>
        <end position="407"/>
    </location>
</feature>
<dbReference type="Pfam" id="PF06152">
    <property type="entry name" value="Phage_min_cap2"/>
    <property type="match status" value="1"/>
</dbReference>
<dbReference type="RefSeq" id="WP_196151108.1">
    <property type="nucleotide sequence ID" value="NZ_JADMLG010000008.1"/>
</dbReference>
<dbReference type="AlphaFoldDB" id="A0A931ICC7"/>
<dbReference type="EMBL" id="JADMLG010000008">
    <property type="protein sequence ID" value="MBH0778814.1"/>
    <property type="molecule type" value="Genomic_DNA"/>
</dbReference>
<accession>A0A931ICC7</accession>
<feature type="compositionally biased region" description="Basic and acidic residues" evidence="1">
    <location>
        <begin position="339"/>
        <end position="352"/>
    </location>
</feature>
<proteinExistence type="predicted"/>
<dbReference type="GO" id="GO:0005198">
    <property type="term" value="F:structural molecule activity"/>
    <property type="evidence" value="ECO:0007669"/>
    <property type="project" value="InterPro"/>
</dbReference>
<name>A0A931ICC7_9NOCA</name>
<protein>
    <recommendedName>
        <fullName evidence="4">Phage minor capsid protein 2</fullName>
    </recommendedName>
</protein>
<feature type="compositionally biased region" description="Basic and acidic residues" evidence="1">
    <location>
        <begin position="359"/>
        <end position="372"/>
    </location>
</feature>
<evidence type="ECO:0008006" key="4">
    <source>
        <dbReference type="Google" id="ProtNLM"/>
    </source>
</evidence>
<dbReference type="InterPro" id="IPR009319">
    <property type="entry name" value="Phage_A118_VSP1"/>
</dbReference>
<organism evidence="2 3">
    <name type="scientific">Nocardia bovistercoris</name>
    <dbReference type="NCBI Taxonomy" id="2785916"/>
    <lineage>
        <taxon>Bacteria</taxon>
        <taxon>Bacillati</taxon>
        <taxon>Actinomycetota</taxon>
        <taxon>Actinomycetes</taxon>
        <taxon>Mycobacteriales</taxon>
        <taxon>Nocardiaceae</taxon>
        <taxon>Nocardia</taxon>
    </lineage>
</organism>
<keyword evidence="3" id="KW-1185">Reference proteome</keyword>
<gene>
    <name evidence="2" type="ORF">IT779_21260</name>
</gene>
<sequence length="595" mass="65139">MTYEPAAIDGIQDAVAQMYADAEVQLLARVAAAIQKGIDTPQWVTTQLSEIARLSTEARGFLLSLQPEVAAQINAALMSAHATGVAGADQDVPGPPSTTPAPVVSTEAVAALAAETVAAVASTNTQILRSTVDAYRDVVAEVSGRIVTGVATRREVTQQALDNFAAQGIRGFRDSAGRNWRMDTYVEMAVRTAALRAMKQGHTDRLRQRGYDIVVVTAHPRPAPQCVPFEGELLSLSGATPNGPVEAESRMDGLPITATVKASMQEAEAAGLHHPNCKHGHSLWVPGAPRPELPPYDPQDYVDEQKLRRLERGVRQAKREEAAAITPTAKAKAKAKVRARQEEIRDHVDRTGVTRRRSREQLRNGDADRATESTKLVRNPTPEPKTPAAAPKTPKPAPGRPHKGLTDDELDDAIVQACEAEPLDWDLIDALEGEFKHREMLEAKRAEKWAGYEREYDRLTAEGMDHESAVEKAYGISVKTQRQQAAVAFLRDQGYSGESFNDLARHAFKDQAYQGWLAAEEELNGYLLSKAGERAGIDPRTLWHGNASTAEKYASEELRAFWDQNGRPTLDEFKADLLDPQSATRMRSARGDFLR</sequence>
<evidence type="ECO:0000256" key="1">
    <source>
        <dbReference type="SAM" id="MobiDB-lite"/>
    </source>
</evidence>
<evidence type="ECO:0000313" key="2">
    <source>
        <dbReference type="EMBL" id="MBH0778814.1"/>
    </source>
</evidence>
<reference evidence="2" key="1">
    <citation type="submission" date="2020-11" db="EMBL/GenBank/DDBJ databases">
        <title>Nocardia NEAU-351.nov., a novel actinomycete isolated from the cow dung.</title>
        <authorList>
            <person name="Zhang X."/>
        </authorList>
    </citation>
    <scope>NUCLEOTIDE SEQUENCE</scope>
    <source>
        <strain evidence="2">NEAU-351</strain>
    </source>
</reference>
<evidence type="ECO:0000313" key="3">
    <source>
        <dbReference type="Proteomes" id="UP000655751"/>
    </source>
</evidence>